<keyword evidence="4" id="KW-0808">Transferase</keyword>
<dbReference type="PANTHER" id="PTHR23315">
    <property type="entry name" value="U BOX DOMAIN-CONTAINING"/>
    <property type="match status" value="1"/>
</dbReference>
<dbReference type="CDD" id="cd16664">
    <property type="entry name" value="RING-Ubox_PUB"/>
    <property type="match status" value="1"/>
</dbReference>
<evidence type="ECO:0000256" key="2">
    <source>
        <dbReference type="ARBA" id="ARBA00004906"/>
    </source>
</evidence>
<evidence type="ECO:0000313" key="9">
    <source>
        <dbReference type="Proteomes" id="UP000237000"/>
    </source>
</evidence>
<comment type="catalytic activity">
    <reaction evidence="1">
        <text>S-ubiquitinyl-[E2 ubiquitin-conjugating enzyme]-L-cysteine + [acceptor protein]-L-lysine = [E2 ubiquitin-conjugating enzyme]-L-cysteine + N(6)-ubiquitinyl-[acceptor protein]-L-lysine.</text>
        <dbReference type="EC" id="2.3.2.27"/>
    </reaction>
</comment>
<feature type="compositionally biased region" description="Polar residues" evidence="6">
    <location>
        <begin position="186"/>
        <end position="203"/>
    </location>
</feature>
<evidence type="ECO:0000256" key="6">
    <source>
        <dbReference type="SAM" id="MobiDB-lite"/>
    </source>
</evidence>
<dbReference type="Proteomes" id="UP000237000">
    <property type="component" value="Unassembled WGS sequence"/>
</dbReference>
<dbReference type="InParanoid" id="A0A2P5FXK1"/>
<dbReference type="Gene3D" id="3.30.40.10">
    <property type="entry name" value="Zinc/RING finger domain, C3HC4 (zinc finger)"/>
    <property type="match status" value="1"/>
</dbReference>
<dbReference type="Gene3D" id="1.25.10.10">
    <property type="entry name" value="Leucine-rich Repeat Variant"/>
    <property type="match status" value="1"/>
</dbReference>
<comment type="pathway">
    <text evidence="2">Protein modification; protein ubiquitination.</text>
</comment>
<evidence type="ECO:0000259" key="7">
    <source>
        <dbReference type="PROSITE" id="PS51698"/>
    </source>
</evidence>
<organism evidence="8 9">
    <name type="scientific">Trema orientale</name>
    <name type="common">Charcoal tree</name>
    <name type="synonym">Celtis orientalis</name>
    <dbReference type="NCBI Taxonomy" id="63057"/>
    <lineage>
        <taxon>Eukaryota</taxon>
        <taxon>Viridiplantae</taxon>
        <taxon>Streptophyta</taxon>
        <taxon>Embryophyta</taxon>
        <taxon>Tracheophyta</taxon>
        <taxon>Spermatophyta</taxon>
        <taxon>Magnoliopsida</taxon>
        <taxon>eudicotyledons</taxon>
        <taxon>Gunneridae</taxon>
        <taxon>Pentapetalae</taxon>
        <taxon>rosids</taxon>
        <taxon>fabids</taxon>
        <taxon>Rosales</taxon>
        <taxon>Cannabaceae</taxon>
        <taxon>Trema</taxon>
    </lineage>
</organism>
<dbReference type="SMART" id="SM00504">
    <property type="entry name" value="Ubox"/>
    <property type="match status" value="1"/>
</dbReference>
<dbReference type="SUPFAM" id="SSF57850">
    <property type="entry name" value="RING/U-box"/>
    <property type="match status" value="1"/>
</dbReference>
<dbReference type="InterPro" id="IPR016024">
    <property type="entry name" value="ARM-type_fold"/>
</dbReference>
<dbReference type="FunCoup" id="A0A2P5FXK1">
    <property type="interactions" value="1018"/>
</dbReference>
<dbReference type="UniPathway" id="UPA00143"/>
<feature type="region of interest" description="Disordered" evidence="6">
    <location>
        <begin position="429"/>
        <end position="453"/>
    </location>
</feature>
<dbReference type="InterPro" id="IPR003613">
    <property type="entry name" value="Ubox_domain"/>
</dbReference>
<evidence type="ECO:0000256" key="1">
    <source>
        <dbReference type="ARBA" id="ARBA00000900"/>
    </source>
</evidence>
<protein>
    <recommendedName>
        <fullName evidence="3">RING-type E3 ubiquitin transferase</fullName>
        <ecNumber evidence="3">2.3.2.27</ecNumber>
    </recommendedName>
</protein>
<gene>
    <name evidence="8" type="ORF">TorRG33x02_014930</name>
</gene>
<reference evidence="9" key="1">
    <citation type="submission" date="2016-06" db="EMBL/GenBank/DDBJ databases">
        <title>Parallel loss of symbiosis genes in relatives of nitrogen-fixing non-legume Parasponia.</title>
        <authorList>
            <person name="Van Velzen R."/>
            <person name="Holmer R."/>
            <person name="Bu F."/>
            <person name="Rutten L."/>
            <person name="Van Zeijl A."/>
            <person name="Liu W."/>
            <person name="Santuari L."/>
            <person name="Cao Q."/>
            <person name="Sharma T."/>
            <person name="Shen D."/>
            <person name="Roswanjaya Y."/>
            <person name="Wardhani T."/>
            <person name="Kalhor M.S."/>
            <person name="Jansen J."/>
            <person name="Van den Hoogen J."/>
            <person name="Gungor B."/>
            <person name="Hartog M."/>
            <person name="Hontelez J."/>
            <person name="Verver J."/>
            <person name="Yang W.-C."/>
            <person name="Schijlen E."/>
            <person name="Repin R."/>
            <person name="Schilthuizen M."/>
            <person name="Schranz E."/>
            <person name="Heidstra R."/>
            <person name="Miyata K."/>
            <person name="Fedorova E."/>
            <person name="Kohlen W."/>
            <person name="Bisseling T."/>
            <person name="Smit S."/>
            <person name="Geurts R."/>
        </authorList>
    </citation>
    <scope>NUCLEOTIDE SEQUENCE [LARGE SCALE GENOMIC DNA]</scope>
    <source>
        <strain evidence="9">cv. RG33-2</strain>
    </source>
</reference>
<dbReference type="PANTHER" id="PTHR23315:SF240">
    <property type="entry name" value="U-BOX DOMAIN-CONTAINING PROTEIN 5"/>
    <property type="match status" value="1"/>
</dbReference>
<dbReference type="SUPFAM" id="SSF48371">
    <property type="entry name" value="ARM repeat"/>
    <property type="match status" value="1"/>
</dbReference>
<keyword evidence="9" id="KW-1185">Reference proteome</keyword>
<dbReference type="GO" id="GO:0061630">
    <property type="term" value="F:ubiquitin protein ligase activity"/>
    <property type="evidence" value="ECO:0007669"/>
    <property type="project" value="UniProtKB-EC"/>
</dbReference>
<dbReference type="OrthoDB" id="10064100at2759"/>
<evidence type="ECO:0000256" key="5">
    <source>
        <dbReference type="ARBA" id="ARBA00022786"/>
    </source>
</evidence>
<dbReference type="PROSITE" id="PS51698">
    <property type="entry name" value="U_BOX"/>
    <property type="match status" value="1"/>
</dbReference>
<proteinExistence type="predicted"/>
<feature type="domain" description="U-box" evidence="7">
    <location>
        <begin position="56"/>
        <end position="130"/>
    </location>
</feature>
<sequence>MGTDVAEAVGTVTNTRSFKAHSHLGILAAHNQSAEVEPRIRYRQYEVESNILRRAVPPEEFRCPMSSRMMYDPVVIASGQSCERMWIQKWFDEGHDTCPKTNMKLTNMSLTPNVSMKDLISRWCTQNEVMLTDPSTAPEALRSWEISSTSIASFGSSMNDLRLQMDFSNISLGSIDASFSSDSSRTKTTNGLSSVQTDDGSERFQSCPNISETDLEFLSNLGELSWESRCKVVDDVNNHLKCNDKAYHSPSPENFVKPLIAFLTDARDSKDVNAQRDGFQLLLAFVSKNRNKIPYLREDAFGLLASFLDSEVAEEAFVIMESLSVYPYCRSKIMASGALQRLGPLLLTLTDALVLLLKYLKVAVSEEQEYAVDILLSLCSQRVEYCQLVMEEGIIPPLVNISINGSDRGKVNALELLRQLRDIRSEPEFPPFEVDADRGLSNQTNERKSSKASGFFGRKISMFSKSSGKRR</sequence>
<accession>A0A2P5FXK1</accession>
<dbReference type="EMBL" id="JXTC01000004">
    <property type="protein sequence ID" value="POO02509.1"/>
    <property type="molecule type" value="Genomic_DNA"/>
</dbReference>
<name>A0A2P5FXK1_TREOI</name>
<keyword evidence="5" id="KW-0833">Ubl conjugation pathway</keyword>
<feature type="region of interest" description="Disordered" evidence="6">
    <location>
        <begin position="179"/>
        <end position="203"/>
    </location>
</feature>
<dbReference type="EC" id="2.3.2.27" evidence="3"/>
<dbReference type="InterPro" id="IPR045210">
    <property type="entry name" value="RING-Ubox_PUB"/>
</dbReference>
<dbReference type="Pfam" id="PF04564">
    <property type="entry name" value="U-box"/>
    <property type="match status" value="1"/>
</dbReference>
<dbReference type="AlphaFoldDB" id="A0A2P5FXK1"/>
<evidence type="ECO:0000256" key="4">
    <source>
        <dbReference type="ARBA" id="ARBA00022679"/>
    </source>
</evidence>
<evidence type="ECO:0000256" key="3">
    <source>
        <dbReference type="ARBA" id="ARBA00012483"/>
    </source>
</evidence>
<dbReference type="InterPro" id="IPR011989">
    <property type="entry name" value="ARM-like"/>
</dbReference>
<dbReference type="GO" id="GO:0016567">
    <property type="term" value="P:protein ubiquitination"/>
    <property type="evidence" value="ECO:0007669"/>
    <property type="project" value="UniProtKB-UniPathway"/>
</dbReference>
<comment type="caution">
    <text evidence="8">The sequence shown here is derived from an EMBL/GenBank/DDBJ whole genome shotgun (WGS) entry which is preliminary data.</text>
</comment>
<evidence type="ECO:0000313" key="8">
    <source>
        <dbReference type="EMBL" id="POO02509.1"/>
    </source>
</evidence>
<dbReference type="InterPro" id="IPR013083">
    <property type="entry name" value="Znf_RING/FYVE/PHD"/>
</dbReference>